<feature type="compositionally biased region" description="Basic residues" evidence="1">
    <location>
        <begin position="554"/>
        <end position="571"/>
    </location>
</feature>
<evidence type="ECO:0000256" key="1">
    <source>
        <dbReference type="SAM" id="MobiDB-lite"/>
    </source>
</evidence>
<feature type="compositionally biased region" description="Acidic residues" evidence="1">
    <location>
        <begin position="467"/>
        <end position="512"/>
    </location>
</feature>
<keyword evidence="2" id="KW-0732">Signal</keyword>
<evidence type="ECO:0000313" key="3">
    <source>
        <dbReference type="EMBL" id="BBY77228.1"/>
    </source>
</evidence>
<feature type="region of interest" description="Disordered" evidence="1">
    <location>
        <begin position="423"/>
        <end position="571"/>
    </location>
</feature>
<gene>
    <name evidence="3" type="ORF">MPRF_41270</name>
</gene>
<reference evidence="3 4" key="1">
    <citation type="journal article" date="2019" name="Emerg. Microbes Infect.">
        <title>Comprehensive subspecies identification of 175 nontuberculous mycobacteria species based on 7547 genomic profiles.</title>
        <authorList>
            <person name="Matsumoto Y."/>
            <person name="Kinjo T."/>
            <person name="Motooka D."/>
            <person name="Nabeya D."/>
            <person name="Jung N."/>
            <person name="Uechi K."/>
            <person name="Horii T."/>
            <person name="Iida T."/>
            <person name="Fujita J."/>
            <person name="Nakamura S."/>
        </authorList>
    </citation>
    <scope>NUCLEOTIDE SEQUENCE [LARGE SCALE GENOMIC DNA]</scope>
    <source>
        <strain evidence="3 4">JCM 6367</strain>
    </source>
</reference>
<name>A0A7I7U7B5_MYCPF</name>
<feature type="compositionally biased region" description="Low complexity" evidence="1">
    <location>
        <begin position="535"/>
        <end position="553"/>
    </location>
</feature>
<dbReference type="AlphaFoldDB" id="A0A7I7U7B5"/>
<protein>
    <submittedName>
        <fullName evidence="3">Uncharacterized protein</fullName>
    </submittedName>
</protein>
<dbReference type="Proteomes" id="UP000466554">
    <property type="component" value="Chromosome"/>
</dbReference>
<feature type="chain" id="PRO_5039562873" evidence="2">
    <location>
        <begin position="22"/>
        <end position="571"/>
    </location>
</feature>
<evidence type="ECO:0000256" key="2">
    <source>
        <dbReference type="SAM" id="SignalP"/>
    </source>
</evidence>
<dbReference type="RefSeq" id="WP_163767424.1">
    <property type="nucleotide sequence ID" value="NZ_AP022598.1"/>
</dbReference>
<proteinExistence type="predicted"/>
<sequence length="571" mass="54877">MDSVRVKGGLLATTFVTGALASSTLVGAPTADASCFSIFGIGNGNGCTSNPLSFAIAIGDGATADARLGFLGGAVALGTNASATTNWTLGTAVTALGEGASAIASYSLFSFLSQLGRGATTVVGGPNLAVGISNGDAQSTSIIGGFNILAHIGSGTASALGGGNLLLGYSGSGAHNVGASGFGNVGIQLGPGSTQIVGGLNLALGASPWGSGAQVTIAGLLGTVALNLFGNGTTSAQGVFGGAVNLFGTSNVEMAGIFSTALNILGNGNTVRVIPQALLSIALGVLSNDASVSAGPGPISLDIALLENAFAVGRAIGSAINDSSAPGTAATQMASYALTNAMSAAAAGDLTTAFSALSALPRNVINAFLHGYDPDGDGPAAALPGLLSKKENGHNGGPIYQLFVGLPASIAAAIENVSSAAAQSGTTAAPESEDAGDGEGTVADDPAADDAVVADPPADDAVVADPAADDTIVDETLTEDTVVDETLTEAAVEDDLEIDDATETPASEDVEAEPAGPSGSGSPGSSADGDKSDDSGSTASSGSGSDSDAGSSSGKHRKGGGKHRAGPKHAA</sequence>
<feature type="compositionally biased region" description="Low complexity" evidence="1">
    <location>
        <begin position="443"/>
        <end position="466"/>
    </location>
</feature>
<evidence type="ECO:0000313" key="4">
    <source>
        <dbReference type="Proteomes" id="UP000466554"/>
    </source>
</evidence>
<organism evidence="3 4">
    <name type="scientific">Mycolicibacterium parafortuitum</name>
    <name type="common">Mycobacterium parafortuitum</name>
    <dbReference type="NCBI Taxonomy" id="39692"/>
    <lineage>
        <taxon>Bacteria</taxon>
        <taxon>Bacillati</taxon>
        <taxon>Actinomycetota</taxon>
        <taxon>Actinomycetes</taxon>
        <taxon>Mycobacteriales</taxon>
        <taxon>Mycobacteriaceae</taxon>
        <taxon>Mycolicibacterium</taxon>
    </lineage>
</organism>
<accession>A0A7I7U7B5</accession>
<dbReference type="EMBL" id="AP022598">
    <property type="protein sequence ID" value="BBY77228.1"/>
    <property type="molecule type" value="Genomic_DNA"/>
</dbReference>
<feature type="signal peptide" evidence="2">
    <location>
        <begin position="1"/>
        <end position="21"/>
    </location>
</feature>